<dbReference type="Pfam" id="PF05618">
    <property type="entry name" value="Zn_protease"/>
    <property type="match status" value="1"/>
</dbReference>
<evidence type="ECO:0000259" key="1">
    <source>
        <dbReference type="Pfam" id="PF05618"/>
    </source>
</evidence>
<keyword evidence="3" id="KW-1185">Reference proteome</keyword>
<name>A0A2V1GYG8_9GAMM</name>
<accession>A0A2V1GYG8</accession>
<dbReference type="PANTHER" id="PTHR38037:SF2">
    <property type="entry name" value="ATP-DEPENDENT ZINC PROTEASE DOMAIN-CONTAINING PROTEIN-RELATED"/>
    <property type="match status" value="1"/>
</dbReference>
<dbReference type="Gene3D" id="2.40.70.10">
    <property type="entry name" value="Acid Proteases"/>
    <property type="match status" value="1"/>
</dbReference>
<dbReference type="InterPro" id="IPR021109">
    <property type="entry name" value="Peptidase_aspartic_dom_sf"/>
</dbReference>
<sequence length="208" mass="23128">MLCYGVFSAILGVQLLQLIANQTNPSSIIKTCLIMYQIWLISFSSNLLAGQTCAPLKIIGSKEHISIAGINFEALVDTGAKTSSLNAQQIKIIPGKYSQSTHWVSFFIEDPQSGTMLKQLKPVIRFIHVLTHSGPPRKRPVVQYQIQLGQLTQNIQFSLSDRQNFPQPVLIGQNLLQQNALLVDSSQYFLATKNNCHTSSLEFKPSLK</sequence>
<dbReference type="SUPFAM" id="SSF50630">
    <property type="entry name" value="Acid proteases"/>
    <property type="match status" value="1"/>
</dbReference>
<feature type="domain" description="Retropepsin-like aspartic endopeptidase" evidence="1">
    <location>
        <begin position="58"/>
        <end position="193"/>
    </location>
</feature>
<proteinExistence type="predicted"/>
<dbReference type="PANTHER" id="PTHR38037">
    <property type="entry name" value="ZN_PROTEASE DOMAIN-CONTAINING PROTEIN"/>
    <property type="match status" value="1"/>
</dbReference>
<dbReference type="AlphaFoldDB" id="A0A2V1GYG8"/>
<dbReference type="EMBL" id="QDDL01000001">
    <property type="protein sequence ID" value="PVZ72114.1"/>
    <property type="molecule type" value="Genomic_DNA"/>
</dbReference>
<organism evidence="2 3">
    <name type="scientific">Pelagibaculum spongiae</name>
    <dbReference type="NCBI Taxonomy" id="2080658"/>
    <lineage>
        <taxon>Bacteria</taxon>
        <taxon>Pseudomonadati</taxon>
        <taxon>Pseudomonadota</taxon>
        <taxon>Gammaproteobacteria</taxon>
        <taxon>Oceanospirillales</taxon>
        <taxon>Pelagibaculum</taxon>
    </lineage>
</organism>
<gene>
    <name evidence="2" type="ORF">DC094_03610</name>
</gene>
<evidence type="ECO:0000313" key="2">
    <source>
        <dbReference type="EMBL" id="PVZ72114.1"/>
    </source>
</evidence>
<dbReference type="InterPro" id="IPR008503">
    <property type="entry name" value="Asp_endopeptidase"/>
</dbReference>
<comment type="caution">
    <text evidence="2">The sequence shown here is derived from an EMBL/GenBank/DDBJ whole genome shotgun (WGS) entry which is preliminary data.</text>
</comment>
<reference evidence="2 3" key="1">
    <citation type="submission" date="2018-04" db="EMBL/GenBank/DDBJ databases">
        <title>Thalassorhabdus spongiae gen. nov., sp. nov., isolated from a marine sponge in South-West Iceland.</title>
        <authorList>
            <person name="Knobloch S."/>
            <person name="Daussin A."/>
            <person name="Johannsson R."/>
            <person name="Marteinsson V.T."/>
        </authorList>
    </citation>
    <scope>NUCLEOTIDE SEQUENCE [LARGE SCALE GENOMIC DNA]</scope>
    <source>
        <strain evidence="2 3">Hp12</strain>
    </source>
</reference>
<protein>
    <recommendedName>
        <fullName evidence="1">Retropepsin-like aspartic endopeptidase domain-containing protein</fullName>
    </recommendedName>
</protein>
<evidence type="ECO:0000313" key="3">
    <source>
        <dbReference type="Proteomes" id="UP000244906"/>
    </source>
</evidence>
<dbReference type="Proteomes" id="UP000244906">
    <property type="component" value="Unassembled WGS sequence"/>
</dbReference>